<dbReference type="CDD" id="cd00009">
    <property type="entry name" value="AAA"/>
    <property type="match status" value="2"/>
</dbReference>
<name>A0A8J7KH51_9BACL</name>
<dbReference type="GO" id="GO:0005524">
    <property type="term" value="F:ATP binding"/>
    <property type="evidence" value="ECO:0007669"/>
    <property type="project" value="UniProtKB-KW"/>
</dbReference>
<dbReference type="InterPro" id="IPR039448">
    <property type="entry name" value="Beta_helix"/>
</dbReference>
<dbReference type="Gene3D" id="2.160.20.10">
    <property type="entry name" value="Single-stranded right-handed beta-helix, Pectin lyase-like"/>
    <property type="match status" value="3"/>
</dbReference>
<dbReference type="Gene3D" id="3.40.50.300">
    <property type="entry name" value="P-loop containing nucleotide triphosphate hydrolases"/>
    <property type="match status" value="2"/>
</dbReference>
<organism evidence="5 6">
    <name type="scientific">Savagea serpentis</name>
    <dbReference type="NCBI Taxonomy" id="2785297"/>
    <lineage>
        <taxon>Bacteria</taxon>
        <taxon>Bacillati</taxon>
        <taxon>Bacillota</taxon>
        <taxon>Bacilli</taxon>
        <taxon>Bacillales</taxon>
        <taxon>Caryophanaceae</taxon>
        <taxon>Savagea</taxon>
    </lineage>
</organism>
<comment type="caution">
    <text evidence="5">The sequence shown here is derived from an EMBL/GenBank/DDBJ whole genome shotgun (WGS) entry which is preliminary data.</text>
</comment>
<dbReference type="InterPro" id="IPR027417">
    <property type="entry name" value="P-loop_NTPase"/>
</dbReference>
<dbReference type="RefSeq" id="WP_194562052.1">
    <property type="nucleotide sequence ID" value="NZ_JADKPV010000001.1"/>
</dbReference>
<dbReference type="InterPro" id="IPR003593">
    <property type="entry name" value="AAA+_ATPase"/>
</dbReference>
<dbReference type="AlphaFoldDB" id="A0A8J7KH51"/>
<gene>
    <name evidence="5" type="ORF">IRY55_04530</name>
</gene>
<dbReference type="Pfam" id="PF00004">
    <property type="entry name" value="AAA"/>
    <property type="match status" value="2"/>
</dbReference>
<dbReference type="Pfam" id="PF13229">
    <property type="entry name" value="Beta_helix"/>
    <property type="match status" value="2"/>
</dbReference>
<proteinExistence type="inferred from homology"/>
<dbReference type="InterPro" id="IPR012334">
    <property type="entry name" value="Pectin_lyas_fold"/>
</dbReference>
<dbReference type="EMBL" id="JADKPV010000001">
    <property type="protein sequence ID" value="MBF4500623.1"/>
    <property type="molecule type" value="Genomic_DNA"/>
</dbReference>
<evidence type="ECO:0000256" key="3">
    <source>
        <dbReference type="ARBA" id="ARBA00022840"/>
    </source>
</evidence>
<evidence type="ECO:0000256" key="1">
    <source>
        <dbReference type="ARBA" id="ARBA00010378"/>
    </source>
</evidence>
<dbReference type="SMART" id="SM00382">
    <property type="entry name" value="AAA"/>
    <property type="match status" value="2"/>
</dbReference>
<reference evidence="5" key="1">
    <citation type="submission" date="2020-11" db="EMBL/GenBank/DDBJ databases">
        <title>Multidrug resistant novel bacterium Savagea serpentis sp. nov., isolated from the scats of a vine snake (Ahaetulla nasuta).</title>
        <authorList>
            <person name="Venkata Ramana V."/>
            <person name="Vikas Patil S."/>
            <person name="Yogita Lugani V."/>
        </authorList>
    </citation>
    <scope>NUCLEOTIDE SEQUENCE</scope>
    <source>
        <strain evidence="5">SN6</strain>
    </source>
</reference>
<protein>
    <submittedName>
        <fullName evidence="5">AAA family ATPase</fullName>
    </submittedName>
</protein>
<dbReference type="GO" id="GO:0016887">
    <property type="term" value="F:ATP hydrolysis activity"/>
    <property type="evidence" value="ECO:0007669"/>
    <property type="project" value="InterPro"/>
</dbReference>
<dbReference type="Proteomes" id="UP000622653">
    <property type="component" value="Unassembled WGS sequence"/>
</dbReference>
<evidence type="ECO:0000313" key="6">
    <source>
        <dbReference type="Proteomes" id="UP000622653"/>
    </source>
</evidence>
<feature type="domain" description="AAA+ ATPase" evidence="4">
    <location>
        <begin position="532"/>
        <end position="670"/>
    </location>
</feature>
<evidence type="ECO:0000313" key="5">
    <source>
        <dbReference type="EMBL" id="MBF4500623.1"/>
    </source>
</evidence>
<keyword evidence="6" id="KW-1185">Reference proteome</keyword>
<dbReference type="PANTHER" id="PTHR43392:SF2">
    <property type="entry name" value="AAA-TYPE ATPASE FAMILY PROTEIN _ ANKYRIN REPEAT FAMILY PROTEIN"/>
    <property type="match status" value="1"/>
</dbReference>
<dbReference type="SMART" id="SM00710">
    <property type="entry name" value="PbH1"/>
    <property type="match status" value="8"/>
</dbReference>
<dbReference type="InterPro" id="IPR000641">
    <property type="entry name" value="CbxX/CfxQ"/>
</dbReference>
<comment type="similarity">
    <text evidence="1">Belongs to the CbxX/CfxQ family.</text>
</comment>
<evidence type="ECO:0000256" key="2">
    <source>
        <dbReference type="ARBA" id="ARBA00022741"/>
    </source>
</evidence>
<accession>A0A8J7KH51</accession>
<dbReference type="InterPro" id="IPR006626">
    <property type="entry name" value="PbH1"/>
</dbReference>
<keyword evidence="2" id="KW-0547">Nucleotide-binding</keyword>
<dbReference type="PRINTS" id="PR00819">
    <property type="entry name" value="CBXCFQXSUPER"/>
</dbReference>
<dbReference type="SUPFAM" id="SSF52540">
    <property type="entry name" value="P-loop containing nucleoside triphosphate hydrolases"/>
    <property type="match status" value="2"/>
</dbReference>
<keyword evidence="3" id="KW-0067">ATP-binding</keyword>
<feature type="domain" description="AAA+ ATPase" evidence="4">
    <location>
        <begin position="803"/>
        <end position="941"/>
    </location>
</feature>
<sequence>MFHFLKGDIVVSQKMFSKYKTIQEALDASPVGATIYIEEGVYHEALTLTKDVRLVGRGAVTITTDSGSTISIKSGHIQLEELFIHHTDSSQNFDAVVIYTPEHHHLSVHMKHVTIQSVYHSGLYCNHGEYEVHLEQCLIEQCRHNGVGIGNGANPTFHQCVIRANQSIGVFVFNGGKGTFTNCTIEQSTYNVLIETKANPQFHHCLLQEASQHNALIRSEGRGYFKECQLTTSQNSNVISITGGHPLLEQTTISHSAANGVWVTDEAQAELQDCHVHHNAFAQIATGGQNSFITLSRCHIYEGQAEGIYVHTEAQLEGIDSFIYQHPHSNVFVDEDATLLLERCEVYESEIHGIFSNNRSKGTIRNSKFYNNISPNIALSGQSDFHFERCTFTNEHQLAFWVREQAKASLTNCTFSAQSDDLQIFAEDEATVTIEACDIQGNGEYIIEAIKQSVVHYDEGTTFSGYEIDSVYVDETSELFRPTVASQEQIKPTLSLHDFIGLKSLKEQVQQFIHTVQFHQMRQRNGFETTPLVLHSLFLGNPGTGKTSIARVIAQTLHEHGVLPSTKLIEVSRQDLVGEFIGQTALKTEEVLRRAKGGILFIDEAYTLYSTQGNDFGKEAIETILKFMEDHRDDFMIIFAGYEQDMQQFLSVNAGLRSRIPNTFYFDDYTPEEIVQIGLLDLTRQAYTVDTATYAHVVQTEYARSIDKSNARWVRNFNQTLIMTMANRVIETNDADVQTITREDLYTMTKQHLDDPQIKIEEITSSLHALIGLQNVKQFVDTLRKEAQINTQLHAQGMVFETGTYHMSFIGNPGTGKTTVAHLIASLFHAIGILPTRQVISVNRSDLVGSHVGHTEQQTEAIIQRAMGGVLFIDEAYQLAQGGEHDFGRQAIETLLTALENYRDQWIVIFAGYTKEMHDFFDTNPGLRSRVPYEIEFPDYTPEDVASIVIQQLQSQWTFDETIMREAVETYYATLPTSLRANGRTARNMSENIIRQHKVWLVDTKVTPDQFHIIHPTVIRQATEHRS</sequence>
<dbReference type="FunFam" id="3.40.50.300:FF:000216">
    <property type="entry name" value="Type VII secretion ATPase EccA"/>
    <property type="match status" value="2"/>
</dbReference>
<dbReference type="InterPro" id="IPR003959">
    <property type="entry name" value="ATPase_AAA_core"/>
</dbReference>
<dbReference type="InterPro" id="IPR050773">
    <property type="entry name" value="CbxX/CfxQ_RuBisCO_ESX"/>
</dbReference>
<dbReference type="PANTHER" id="PTHR43392">
    <property type="entry name" value="AAA-TYPE ATPASE FAMILY PROTEIN / ANKYRIN REPEAT FAMILY PROTEIN"/>
    <property type="match status" value="1"/>
</dbReference>
<evidence type="ECO:0000259" key="4">
    <source>
        <dbReference type="SMART" id="SM00382"/>
    </source>
</evidence>
<dbReference type="SUPFAM" id="SSF51126">
    <property type="entry name" value="Pectin lyase-like"/>
    <property type="match status" value="2"/>
</dbReference>
<dbReference type="InterPro" id="IPR011050">
    <property type="entry name" value="Pectin_lyase_fold/virulence"/>
</dbReference>